<feature type="transmembrane region" description="Helical" evidence="1">
    <location>
        <begin position="52"/>
        <end position="73"/>
    </location>
</feature>
<dbReference type="Proteomes" id="UP001420932">
    <property type="component" value="Unassembled WGS sequence"/>
</dbReference>
<evidence type="ECO:0000313" key="2">
    <source>
        <dbReference type="EMBL" id="KAK9160526.1"/>
    </source>
</evidence>
<keyword evidence="1" id="KW-0472">Membrane</keyword>
<reference evidence="2 3" key="1">
    <citation type="submission" date="2024-01" db="EMBL/GenBank/DDBJ databases">
        <title>Genome assemblies of Stephania.</title>
        <authorList>
            <person name="Yang L."/>
        </authorList>
    </citation>
    <scope>NUCLEOTIDE SEQUENCE [LARGE SCALE GENOMIC DNA]</scope>
    <source>
        <strain evidence="2">YNDBR</strain>
        <tissue evidence="2">Leaf</tissue>
    </source>
</reference>
<keyword evidence="1" id="KW-1133">Transmembrane helix</keyword>
<evidence type="ECO:0000256" key="1">
    <source>
        <dbReference type="SAM" id="Phobius"/>
    </source>
</evidence>
<evidence type="ECO:0000313" key="3">
    <source>
        <dbReference type="Proteomes" id="UP001420932"/>
    </source>
</evidence>
<name>A0AAP0Q1T3_9MAGN</name>
<organism evidence="2 3">
    <name type="scientific">Stephania yunnanensis</name>
    <dbReference type="NCBI Taxonomy" id="152371"/>
    <lineage>
        <taxon>Eukaryota</taxon>
        <taxon>Viridiplantae</taxon>
        <taxon>Streptophyta</taxon>
        <taxon>Embryophyta</taxon>
        <taxon>Tracheophyta</taxon>
        <taxon>Spermatophyta</taxon>
        <taxon>Magnoliopsida</taxon>
        <taxon>Ranunculales</taxon>
        <taxon>Menispermaceae</taxon>
        <taxon>Menispermoideae</taxon>
        <taxon>Cissampelideae</taxon>
        <taxon>Stephania</taxon>
    </lineage>
</organism>
<protein>
    <submittedName>
        <fullName evidence="2">Uncharacterized protein</fullName>
    </submittedName>
</protein>
<accession>A0AAP0Q1T3</accession>
<dbReference type="AlphaFoldDB" id="A0AAP0Q1T3"/>
<keyword evidence="3" id="KW-1185">Reference proteome</keyword>
<dbReference type="EMBL" id="JBBNAF010000003">
    <property type="protein sequence ID" value="KAK9160526.1"/>
    <property type="molecule type" value="Genomic_DNA"/>
</dbReference>
<keyword evidence="1" id="KW-0812">Transmembrane</keyword>
<proteinExistence type="predicted"/>
<gene>
    <name evidence="2" type="ORF">Syun_006867</name>
</gene>
<sequence>MWQDLAVGFDRMLEWELGRKRSATMEDVNRKMKAGSSFSLSNEILFFKRRRYFWFGIWLVTLSLVSTFVFFGLEDRQMIIIPISRTSTHLSPHRKPPSFGGVTDVFHHRHQIIPPSSSTSLSISLQIRRDLVKIGQLKTDLKGPD</sequence>
<comment type="caution">
    <text evidence="2">The sequence shown here is derived from an EMBL/GenBank/DDBJ whole genome shotgun (WGS) entry which is preliminary data.</text>
</comment>